<dbReference type="InterPro" id="IPR039426">
    <property type="entry name" value="TonB-dep_rcpt-like"/>
</dbReference>
<dbReference type="NCBIfam" id="TIGR04057">
    <property type="entry name" value="SusC_RagA_signa"/>
    <property type="match status" value="1"/>
</dbReference>
<feature type="signal peptide" evidence="10">
    <location>
        <begin position="1"/>
        <end position="24"/>
    </location>
</feature>
<keyword evidence="6 8" id="KW-0472">Membrane</keyword>
<comment type="subcellular location">
    <subcellularLocation>
        <location evidence="1 8">Cell outer membrane</location>
        <topology evidence="1 8">Multi-pass membrane protein</topology>
    </subcellularLocation>
</comment>
<evidence type="ECO:0000313" key="14">
    <source>
        <dbReference type="Proteomes" id="UP000249720"/>
    </source>
</evidence>
<evidence type="ECO:0000256" key="9">
    <source>
        <dbReference type="RuleBase" id="RU003357"/>
    </source>
</evidence>
<dbReference type="Proteomes" id="UP000249720">
    <property type="component" value="Unassembled WGS sequence"/>
</dbReference>
<feature type="domain" description="TonB-dependent receptor plug" evidence="12">
    <location>
        <begin position="118"/>
        <end position="246"/>
    </location>
</feature>
<reference evidence="13 14" key="1">
    <citation type="submission" date="2018-06" db="EMBL/GenBank/DDBJ databases">
        <title>Genomic Encyclopedia of Archaeal and Bacterial Type Strains, Phase II (KMG-II): from individual species to whole genera.</title>
        <authorList>
            <person name="Goeker M."/>
        </authorList>
    </citation>
    <scope>NUCLEOTIDE SEQUENCE [LARGE SCALE GENOMIC DNA]</scope>
    <source>
        <strain evidence="13 14">DSM 23241</strain>
    </source>
</reference>
<dbReference type="SUPFAM" id="SSF49464">
    <property type="entry name" value="Carboxypeptidase regulatory domain-like"/>
    <property type="match status" value="1"/>
</dbReference>
<dbReference type="InterPro" id="IPR037066">
    <property type="entry name" value="Plug_dom_sf"/>
</dbReference>
<dbReference type="Pfam" id="PF07715">
    <property type="entry name" value="Plug"/>
    <property type="match status" value="1"/>
</dbReference>
<comment type="caution">
    <text evidence="13">The sequence shown here is derived from an EMBL/GenBank/DDBJ whole genome shotgun (WGS) entry which is preliminary data.</text>
</comment>
<keyword evidence="2 8" id="KW-0813">Transport</keyword>
<dbReference type="Pfam" id="PF13715">
    <property type="entry name" value="CarbopepD_reg_2"/>
    <property type="match status" value="1"/>
</dbReference>
<evidence type="ECO:0000256" key="2">
    <source>
        <dbReference type="ARBA" id="ARBA00022448"/>
    </source>
</evidence>
<dbReference type="AlphaFoldDB" id="A0A2W7RPU0"/>
<dbReference type="GO" id="GO:0009279">
    <property type="term" value="C:cell outer membrane"/>
    <property type="evidence" value="ECO:0007669"/>
    <property type="project" value="UniProtKB-SubCell"/>
</dbReference>
<evidence type="ECO:0000256" key="4">
    <source>
        <dbReference type="ARBA" id="ARBA00022692"/>
    </source>
</evidence>
<accession>A0A2W7RPU0</accession>
<evidence type="ECO:0000256" key="8">
    <source>
        <dbReference type="PROSITE-ProRule" id="PRU01360"/>
    </source>
</evidence>
<dbReference type="InterPro" id="IPR000531">
    <property type="entry name" value="Beta-barrel_TonB"/>
</dbReference>
<evidence type="ECO:0000256" key="1">
    <source>
        <dbReference type="ARBA" id="ARBA00004571"/>
    </source>
</evidence>
<evidence type="ECO:0000256" key="6">
    <source>
        <dbReference type="ARBA" id="ARBA00023136"/>
    </source>
</evidence>
<keyword evidence="7 8" id="KW-0998">Cell outer membrane</keyword>
<dbReference type="InterPro" id="IPR036942">
    <property type="entry name" value="Beta-barrel_TonB_sf"/>
</dbReference>
<dbReference type="PROSITE" id="PS52016">
    <property type="entry name" value="TONB_DEPENDENT_REC_3"/>
    <property type="match status" value="1"/>
</dbReference>
<sequence>MNLKTLAKGMLYLFLALFSTAAFAQTKVITGKVTDSKDGSPVAGASVVVKGTQYGTQTGADGTFKLNAPADSKTLVISSLNFVTQEITITGSTINVALVPSADQLGDVVVIGYGTARKNDLTGALASVKAKDFNQGIISSPDQLLQNKVAGLQIVSNGGQPGTATTVKLRGNSSLIAGQQPLYVIDGVPLDGRTARPSVTLNTGGFGTTPDDNPLLFINMNDIAQVDVLKDASATAIYGSRGANGVILITTKKATAGPLKVEAGVSYGVNAGYMKRYDILNASQFRQALTKYNLPSSLDGGANIDAFKAIEQNTIAQNYNLAFSGGNENGRFRASFLASTQPGIIKNTDLSKYIASFGGEYKMLDKRLTIGFNMIAGHVTYQLPNVSNTAGSQGNLISSALSWNPTQPFTNSSGLYIYPTNGSGNPLSLLTAYSDLSNLNTFLGNINATYKLAKNLSYKFLYAINHATGNRLTNIDGFIQGYSGLSGLGFGAISDATLTSQTFTHTLNYDVNLTKKLKLNAVAGYEYWTSDYSNQSFSATGFNTNLDQTKLVNIPYTSILQNGNTQNLPSIYVDPTTDLQSYFVRGRFNYDDKYFLDASFRADGSNKFGANNKYGYFPAFGARWVMSNEKFLQDNKTISNLALRASWGITGSQEFPASASQESFGVISYNNIGQSNVFNPNLKWQQTSQVDLGLDFGFFNGRLFGSFDYYNKNTTNILFQSNAIQPAPAATYWINLPGHILNKGFEFSLGAVVVDKKDFGWNVNFNMAYNKNKLTDFYAPGTTTPLQILTGQITGQGVSGTLAQIMTNNQPIDAFYLKPFGGFDANGNQIIGANPIIAGNPNPTTVYGVGTDIRYKKFTLTINGGGQGGYLIYSNTATNITNISGIVGGRNIDKAAFNSPEAVTSAVGASTRFLQSGNFFKLRNATINYQIGNVGKYIKNMSAFVTGNNLFVITKFTGFDPEVNTDHSNAGYPSLSIEYLPYPTQRTVSFGVNFSL</sequence>
<dbReference type="Gene3D" id="2.40.170.20">
    <property type="entry name" value="TonB-dependent receptor, beta-barrel domain"/>
    <property type="match status" value="1"/>
</dbReference>
<organism evidence="13 14">
    <name type="scientific">Hydrotalea sandarakina</name>
    <dbReference type="NCBI Taxonomy" id="1004304"/>
    <lineage>
        <taxon>Bacteria</taxon>
        <taxon>Pseudomonadati</taxon>
        <taxon>Bacteroidota</taxon>
        <taxon>Chitinophagia</taxon>
        <taxon>Chitinophagales</taxon>
        <taxon>Chitinophagaceae</taxon>
        <taxon>Hydrotalea</taxon>
    </lineage>
</organism>
<evidence type="ECO:0000259" key="11">
    <source>
        <dbReference type="Pfam" id="PF00593"/>
    </source>
</evidence>
<evidence type="ECO:0000256" key="5">
    <source>
        <dbReference type="ARBA" id="ARBA00023077"/>
    </source>
</evidence>
<dbReference type="SUPFAM" id="SSF56935">
    <property type="entry name" value="Porins"/>
    <property type="match status" value="1"/>
</dbReference>
<dbReference type="InterPro" id="IPR023996">
    <property type="entry name" value="TonB-dep_OMP_SusC/RagA"/>
</dbReference>
<dbReference type="InterPro" id="IPR012910">
    <property type="entry name" value="Plug_dom"/>
</dbReference>
<keyword evidence="10" id="KW-0732">Signal</keyword>
<dbReference type="Gene3D" id="2.60.40.1120">
    <property type="entry name" value="Carboxypeptidase-like, regulatory domain"/>
    <property type="match status" value="1"/>
</dbReference>
<dbReference type="InterPro" id="IPR008969">
    <property type="entry name" value="CarboxyPept-like_regulatory"/>
</dbReference>
<dbReference type="OrthoDB" id="9768177at2"/>
<name>A0A2W7RPU0_9BACT</name>
<evidence type="ECO:0000256" key="10">
    <source>
        <dbReference type="SAM" id="SignalP"/>
    </source>
</evidence>
<keyword evidence="3 8" id="KW-1134">Transmembrane beta strand</keyword>
<keyword evidence="4 8" id="KW-0812">Transmembrane</keyword>
<dbReference type="Pfam" id="PF00593">
    <property type="entry name" value="TonB_dep_Rec_b-barrel"/>
    <property type="match status" value="1"/>
</dbReference>
<keyword evidence="5 9" id="KW-0798">TonB box</keyword>
<evidence type="ECO:0000256" key="7">
    <source>
        <dbReference type="ARBA" id="ARBA00023237"/>
    </source>
</evidence>
<dbReference type="EMBL" id="QKZV01000005">
    <property type="protein sequence ID" value="PZX62364.1"/>
    <property type="molecule type" value="Genomic_DNA"/>
</dbReference>
<dbReference type="InterPro" id="IPR023997">
    <property type="entry name" value="TonB-dep_OMP_SusC/RagA_CS"/>
</dbReference>
<gene>
    <name evidence="13" type="ORF">LX80_01846</name>
</gene>
<dbReference type="Gene3D" id="2.170.130.10">
    <property type="entry name" value="TonB-dependent receptor, plug domain"/>
    <property type="match status" value="1"/>
</dbReference>
<proteinExistence type="inferred from homology"/>
<evidence type="ECO:0000259" key="12">
    <source>
        <dbReference type="Pfam" id="PF07715"/>
    </source>
</evidence>
<comment type="similarity">
    <text evidence="8 9">Belongs to the TonB-dependent receptor family.</text>
</comment>
<evidence type="ECO:0000313" key="13">
    <source>
        <dbReference type="EMBL" id="PZX62364.1"/>
    </source>
</evidence>
<feature type="chain" id="PRO_5015867672" evidence="10">
    <location>
        <begin position="25"/>
        <end position="996"/>
    </location>
</feature>
<feature type="domain" description="TonB-dependent receptor-like beta-barrel" evidence="11">
    <location>
        <begin position="388"/>
        <end position="950"/>
    </location>
</feature>
<keyword evidence="14" id="KW-1185">Reference proteome</keyword>
<protein>
    <submittedName>
        <fullName evidence="13">Iron complex outermembrane receptor protein</fullName>
    </submittedName>
</protein>
<evidence type="ECO:0000256" key="3">
    <source>
        <dbReference type="ARBA" id="ARBA00022452"/>
    </source>
</evidence>
<dbReference type="NCBIfam" id="TIGR04056">
    <property type="entry name" value="OMP_RagA_SusC"/>
    <property type="match status" value="1"/>
</dbReference>
<keyword evidence="13" id="KW-0675">Receptor</keyword>